<name>A0A977PLC5_9CREN</name>
<dbReference type="AlphaFoldDB" id="A0A977PLC5"/>
<protein>
    <submittedName>
        <fullName evidence="1">Uncharacterized protein</fullName>
    </submittedName>
</protein>
<reference evidence="1" key="1">
    <citation type="submission" date="2013-11" db="EMBL/GenBank/DDBJ databases">
        <title>Comparative genomics of Ignicoccus.</title>
        <authorList>
            <person name="Podar M."/>
        </authorList>
    </citation>
    <scope>NUCLEOTIDE SEQUENCE</scope>
    <source>
        <strain evidence="1">DSM 13166</strain>
    </source>
</reference>
<proteinExistence type="predicted"/>
<sequence length="87" mass="9662">MVPCAPLSLEGALIAVFNLSLFYEYETILLTPLLALPRSTKLLGDEMTEVVKPTVNVNTEDLLGIPEVDNIIMKYSPWPGETVERDL</sequence>
<dbReference type="KEGG" id="ipc:IPA_08875"/>
<evidence type="ECO:0000313" key="2">
    <source>
        <dbReference type="Proteomes" id="UP001063698"/>
    </source>
</evidence>
<gene>
    <name evidence="1" type="ORF">IPA_08875</name>
</gene>
<dbReference type="EMBL" id="CP006868">
    <property type="protein sequence ID" value="UXD22848.1"/>
    <property type="molecule type" value="Genomic_DNA"/>
</dbReference>
<accession>A0A977PLC5</accession>
<keyword evidence="2" id="KW-1185">Reference proteome</keyword>
<evidence type="ECO:0000313" key="1">
    <source>
        <dbReference type="EMBL" id="UXD22848.1"/>
    </source>
</evidence>
<organism evidence="1 2">
    <name type="scientific">Ignicoccus pacificus DSM 13166</name>
    <dbReference type="NCBI Taxonomy" id="940294"/>
    <lineage>
        <taxon>Archaea</taxon>
        <taxon>Thermoproteota</taxon>
        <taxon>Thermoprotei</taxon>
        <taxon>Desulfurococcales</taxon>
        <taxon>Desulfurococcaceae</taxon>
        <taxon>Ignicoccus</taxon>
    </lineage>
</organism>
<dbReference type="Proteomes" id="UP001063698">
    <property type="component" value="Chromosome"/>
</dbReference>